<name>A0A0K8TR65_TABBR</name>
<sequence>MPPTKGKLYSKTGKHKIRKPENVPAAQTSTPAEGPSNGNVDPGQQFELELYWCIQQLENSLNSGKLNQRQSQDAEKSIKILKSANQPLIKKRQTMRANFGDYRAKMVAEEKKLLSDNKRIKFVEAKPSKKSHFVKKCAVQSLGDKDFKFNFPIEKMQEMNINGNGTQESPPEEKNDASGSQNYCNIKPLLSGNSFRFNFEIANEDCHE</sequence>
<dbReference type="PANTHER" id="PTHR13602:SF2">
    <property type="entry name" value="UPF0488 PROTEIN C8ORF33"/>
    <property type="match status" value="1"/>
</dbReference>
<feature type="compositionally biased region" description="Polar residues" evidence="2">
    <location>
        <begin position="25"/>
        <end position="39"/>
    </location>
</feature>
<evidence type="ECO:0000256" key="1">
    <source>
        <dbReference type="ARBA" id="ARBA00005707"/>
    </source>
</evidence>
<dbReference type="EMBL" id="GDAI01000987">
    <property type="protein sequence ID" value="JAI16616.1"/>
    <property type="molecule type" value="mRNA"/>
</dbReference>
<reference evidence="3" key="1">
    <citation type="journal article" date="2015" name="Insect Biochem. Mol. Biol.">
        <title>An insight into the sialome of the horse fly, Tabanus bromius.</title>
        <authorList>
            <person name="Ribeiro J.M."/>
            <person name="Kazimirova M."/>
            <person name="Takac P."/>
            <person name="Andersen J.F."/>
            <person name="Francischetti I.M."/>
        </authorList>
    </citation>
    <scope>NUCLEOTIDE SEQUENCE</scope>
</reference>
<evidence type="ECO:0000313" key="3">
    <source>
        <dbReference type="EMBL" id="JAI16616.1"/>
    </source>
</evidence>
<proteinExistence type="evidence at transcript level"/>
<organism evidence="3">
    <name type="scientific">Tabanus bromius</name>
    <name type="common">Band-eyed brown horse fly</name>
    <dbReference type="NCBI Taxonomy" id="304241"/>
    <lineage>
        <taxon>Eukaryota</taxon>
        <taxon>Metazoa</taxon>
        <taxon>Ecdysozoa</taxon>
        <taxon>Arthropoda</taxon>
        <taxon>Hexapoda</taxon>
        <taxon>Insecta</taxon>
        <taxon>Pterygota</taxon>
        <taxon>Neoptera</taxon>
        <taxon>Endopterygota</taxon>
        <taxon>Diptera</taxon>
        <taxon>Brachycera</taxon>
        <taxon>Tabanomorpha</taxon>
        <taxon>Tabanoidea</taxon>
        <taxon>Tabanidae</taxon>
        <taxon>Tabanus</taxon>
    </lineage>
</organism>
<protein>
    <submittedName>
        <fullName evidence="3">Uncharacterized protein</fullName>
    </submittedName>
</protein>
<dbReference type="PANTHER" id="PTHR13602">
    <property type="entry name" value="UPF0488 PROTEIN C8ORF33"/>
    <property type="match status" value="1"/>
</dbReference>
<accession>A0A0K8TR65</accession>
<feature type="region of interest" description="Disordered" evidence="2">
    <location>
        <begin position="161"/>
        <end position="182"/>
    </location>
</feature>
<dbReference type="Pfam" id="PF15393">
    <property type="entry name" value="DUF4615"/>
    <property type="match status" value="1"/>
</dbReference>
<comment type="similarity">
    <text evidence="1">Belongs to the UPF0488 family.</text>
</comment>
<feature type="region of interest" description="Disordered" evidence="2">
    <location>
        <begin position="1"/>
        <end position="43"/>
    </location>
</feature>
<dbReference type="AlphaFoldDB" id="A0A0K8TR65"/>
<evidence type="ECO:0000256" key="2">
    <source>
        <dbReference type="SAM" id="MobiDB-lite"/>
    </source>
</evidence>
<dbReference type="InterPro" id="IPR029274">
    <property type="entry name" value="DUF4615"/>
</dbReference>